<dbReference type="PANTHER" id="PTHR31762:SF10">
    <property type="entry name" value="FAS-BINDING FACTOR-LIKE PROTEIN"/>
    <property type="match status" value="1"/>
</dbReference>
<keyword evidence="1" id="KW-0175">Coiled coil</keyword>
<feature type="compositionally biased region" description="Low complexity" evidence="2">
    <location>
        <begin position="202"/>
        <end position="213"/>
    </location>
</feature>
<feature type="compositionally biased region" description="Low complexity" evidence="2">
    <location>
        <begin position="232"/>
        <end position="241"/>
    </location>
</feature>
<evidence type="ECO:0000313" key="5">
    <source>
        <dbReference type="RefSeq" id="XP_031397038.1"/>
    </source>
</evidence>
<evidence type="ECO:0000313" key="4">
    <source>
        <dbReference type="RefSeq" id="XP_031397037.1"/>
    </source>
</evidence>
<name>A0A6P8DXJ1_PUNGR</name>
<dbReference type="AlphaFoldDB" id="A0A6P8DXJ1"/>
<dbReference type="OrthoDB" id="2014962at2759"/>
<feature type="compositionally biased region" description="Polar residues" evidence="2">
    <location>
        <begin position="141"/>
        <end position="151"/>
    </location>
</feature>
<evidence type="ECO:0000313" key="3">
    <source>
        <dbReference type="Proteomes" id="UP000515151"/>
    </source>
</evidence>
<dbReference type="Proteomes" id="UP000515151">
    <property type="component" value="Chromosome 5"/>
</dbReference>
<keyword evidence="3" id="KW-1185">Reference proteome</keyword>
<evidence type="ECO:0000256" key="1">
    <source>
        <dbReference type="SAM" id="Coils"/>
    </source>
</evidence>
<feature type="region of interest" description="Disordered" evidence="2">
    <location>
        <begin position="1"/>
        <end position="214"/>
    </location>
</feature>
<dbReference type="InterPro" id="IPR040321">
    <property type="entry name" value="SCD2-like"/>
</dbReference>
<reference evidence="3" key="1">
    <citation type="journal article" date="2020" name="Plant Biotechnol. J.">
        <title>The pomegranate (Punica granatum L.) draft genome dissects genetic divergence between soft- and hard-seeded cultivars.</title>
        <authorList>
            <person name="Luo X."/>
            <person name="Li H."/>
            <person name="Wu Z."/>
            <person name="Yao W."/>
            <person name="Zhao P."/>
            <person name="Cao D."/>
            <person name="Yu H."/>
            <person name="Li K."/>
            <person name="Poudel K."/>
            <person name="Zhao D."/>
            <person name="Zhang F."/>
            <person name="Xia X."/>
            <person name="Chen L."/>
            <person name="Wang Q."/>
            <person name="Jing D."/>
            <person name="Cao S."/>
        </authorList>
    </citation>
    <scope>NUCLEOTIDE SEQUENCE [LARGE SCALE GENOMIC DNA]</scope>
</reference>
<gene>
    <name evidence="4 5" type="primary">LOC116208012</name>
</gene>
<feature type="compositionally biased region" description="Polar residues" evidence="2">
    <location>
        <begin position="173"/>
        <end position="184"/>
    </location>
</feature>
<dbReference type="GeneID" id="116208012"/>
<evidence type="ECO:0000256" key="2">
    <source>
        <dbReference type="SAM" id="MobiDB-lite"/>
    </source>
</evidence>
<sequence>MDRMRPVYVRQQSNPGTPGAPASPVMSPLHRHARSGSTGVGNVKKAHTKAAAQRLAQVMAHQLDDDDDEDDLSYEYTPASGTGSIGLAAGRGMRSRSPMSVRSNQEHVPARPAAIGRPSLPNNSMEPPSSVHLTPPIRLSHPNSVEQSPSARSLGMGRLPQPSNAEQPPSARSMRSSQASNAEQPPSARTFRSSPSMNMEQPPSARSTSASRPHFVKPVSVVPASIPISLKPTTAPAPAETPVEHRRERSMLSVDWDNTNFKDTSSMRSNSALQDELDMLQEENDSLLEKLRLAEERCEEAEARTQQLEKQIATLGEGTTLEARLLSRKEAALQQREAALRVLSQKHGRMEDIAALRVEAETARDEVSSAMEKLYELRAMNQRAMLTQEEKEEVVLKRCWLARYWNLCVRHGIHGEIAEAKHNYWSSFAPCPLEVVLDAGQRAKEENSFTYDDSERRYLPPRDLNENSGELTIESMLLVEKGLRELVSLKVEDAVLFAMAQQRRRNTKRSNAPEELRLPTEGLTESYELSEGEAEDVQFKQAWLTYFWRRAKNHGLEDDIAEERLMFWINQAGRPSGSHDAVAVERGLLELRKLGIETQLWEESRRGIGQDPSNSKSQNDF</sequence>
<feature type="compositionally biased region" description="Acidic residues" evidence="2">
    <location>
        <begin position="64"/>
        <end position="73"/>
    </location>
</feature>
<accession>A0A6P8DXJ1</accession>
<proteinExistence type="predicted"/>
<reference evidence="4 5" key="2">
    <citation type="submission" date="2025-04" db="UniProtKB">
        <authorList>
            <consortium name="RefSeq"/>
        </authorList>
    </citation>
    <scope>IDENTIFICATION</scope>
    <source>
        <tissue evidence="4 5">Leaf</tissue>
    </source>
</reference>
<feature type="region of interest" description="Disordered" evidence="2">
    <location>
        <begin position="229"/>
        <end position="248"/>
    </location>
</feature>
<protein>
    <submittedName>
        <fullName evidence="4 5">Coiled-coil domain-containing protein SCD2-like isoform X1</fullName>
    </submittedName>
</protein>
<feature type="compositionally biased region" description="Polar residues" evidence="2">
    <location>
        <begin position="190"/>
        <end position="201"/>
    </location>
</feature>
<feature type="coiled-coil region" evidence="1">
    <location>
        <begin position="270"/>
        <end position="318"/>
    </location>
</feature>
<dbReference type="RefSeq" id="XP_031397037.1">
    <property type="nucleotide sequence ID" value="XM_031541177.1"/>
</dbReference>
<dbReference type="RefSeq" id="XP_031397038.1">
    <property type="nucleotide sequence ID" value="XM_031541178.1"/>
</dbReference>
<organism evidence="3 5">
    <name type="scientific">Punica granatum</name>
    <name type="common">Pomegranate</name>
    <dbReference type="NCBI Taxonomy" id="22663"/>
    <lineage>
        <taxon>Eukaryota</taxon>
        <taxon>Viridiplantae</taxon>
        <taxon>Streptophyta</taxon>
        <taxon>Embryophyta</taxon>
        <taxon>Tracheophyta</taxon>
        <taxon>Spermatophyta</taxon>
        <taxon>Magnoliopsida</taxon>
        <taxon>eudicotyledons</taxon>
        <taxon>Gunneridae</taxon>
        <taxon>Pentapetalae</taxon>
        <taxon>rosids</taxon>
        <taxon>malvids</taxon>
        <taxon>Myrtales</taxon>
        <taxon>Lythraceae</taxon>
        <taxon>Punica</taxon>
    </lineage>
</organism>
<dbReference type="GO" id="GO:0000911">
    <property type="term" value="P:cytokinesis by cell plate formation"/>
    <property type="evidence" value="ECO:0007669"/>
    <property type="project" value="InterPro"/>
</dbReference>
<dbReference type="PANTHER" id="PTHR31762">
    <property type="entry name" value="FAS-BINDING FACTOR-LIKE PROTEIN"/>
    <property type="match status" value="1"/>
</dbReference>